<organism evidence="2 3">
    <name type="scientific">Solidesulfovibrio magneticus str. Maddingley MBC34</name>
    <dbReference type="NCBI Taxonomy" id="1206767"/>
    <lineage>
        <taxon>Bacteria</taxon>
        <taxon>Pseudomonadati</taxon>
        <taxon>Thermodesulfobacteriota</taxon>
        <taxon>Desulfovibrionia</taxon>
        <taxon>Desulfovibrionales</taxon>
        <taxon>Desulfovibrionaceae</taxon>
        <taxon>Solidesulfovibrio</taxon>
    </lineage>
</organism>
<evidence type="ECO:0000313" key="3">
    <source>
        <dbReference type="Proteomes" id="UP000006272"/>
    </source>
</evidence>
<dbReference type="SUPFAM" id="SSF46955">
    <property type="entry name" value="Putative DNA-binding domain"/>
    <property type="match status" value="1"/>
</dbReference>
<accession>K6FRP1</accession>
<comment type="caution">
    <text evidence="2">The sequence shown here is derived from an EMBL/GenBank/DDBJ whole genome shotgun (WGS) entry which is preliminary data.</text>
</comment>
<dbReference type="InterPro" id="IPR009061">
    <property type="entry name" value="DNA-bd_dom_put_sf"/>
</dbReference>
<feature type="domain" description="Helix-turn-helix" evidence="1">
    <location>
        <begin position="10"/>
        <end position="57"/>
    </location>
</feature>
<sequence length="64" mass="7172">MNSNPVFDEKAAAAYLNMSVKTLQGRRSKHVAPAYIKAGRSVRYLKEDLDTFLASCRVDPEARN</sequence>
<gene>
    <name evidence="2" type="ORF">B193_0013</name>
</gene>
<evidence type="ECO:0000313" key="2">
    <source>
        <dbReference type="EMBL" id="EKO41252.1"/>
    </source>
</evidence>
<dbReference type="Pfam" id="PF12728">
    <property type="entry name" value="HTH_17"/>
    <property type="match status" value="1"/>
</dbReference>
<dbReference type="EMBL" id="ALAO01000009">
    <property type="protein sequence ID" value="EKO41252.1"/>
    <property type="molecule type" value="Genomic_DNA"/>
</dbReference>
<evidence type="ECO:0000259" key="1">
    <source>
        <dbReference type="Pfam" id="PF12728"/>
    </source>
</evidence>
<proteinExistence type="predicted"/>
<protein>
    <recommendedName>
        <fullName evidence="1">Helix-turn-helix domain-containing protein</fullName>
    </recommendedName>
</protein>
<dbReference type="PATRIC" id="fig|1206767.3.peg.8"/>
<name>K6FRP1_9BACT</name>
<reference evidence="2 3" key="1">
    <citation type="submission" date="2012-07" db="EMBL/GenBank/DDBJ databases">
        <title>Draft genome sequence of Desulfovibrio magneticus str. Maddingley MBC34 obtained from a metagenomic sequence of a methanogenic enrichment isolated from coal-seam formation water in Victoria, Australia.</title>
        <authorList>
            <person name="Greenfield P."/>
            <person name="Hendry P."/>
            <person name="Li D."/>
            <person name="Rosewarne C.P."/>
            <person name="Tran-Dinh N."/>
            <person name="Elbourne L.D.H."/>
            <person name="Paulsen I.T."/>
            <person name="Midgley D.J."/>
        </authorList>
    </citation>
    <scope>NUCLEOTIDE SEQUENCE [LARGE SCALE GENOMIC DNA]</scope>
    <source>
        <strain evidence="3">Maddingley MBC34</strain>
    </source>
</reference>
<dbReference type="AlphaFoldDB" id="K6FRP1"/>
<dbReference type="InterPro" id="IPR041657">
    <property type="entry name" value="HTH_17"/>
</dbReference>
<dbReference type="Proteomes" id="UP000006272">
    <property type="component" value="Unassembled WGS sequence"/>
</dbReference>